<keyword evidence="3" id="KW-1185">Reference proteome</keyword>
<dbReference type="InterPro" id="IPR018649">
    <property type="entry name" value="SHOCT"/>
</dbReference>
<organism evidence="2 3">
    <name type="scientific">Actinomyces capricornis</name>
    <dbReference type="NCBI Taxonomy" id="2755559"/>
    <lineage>
        <taxon>Bacteria</taxon>
        <taxon>Bacillati</taxon>
        <taxon>Actinomycetota</taxon>
        <taxon>Actinomycetes</taxon>
        <taxon>Actinomycetales</taxon>
        <taxon>Actinomycetaceae</taxon>
        <taxon>Actinomyces</taxon>
    </lineage>
</organism>
<protein>
    <recommendedName>
        <fullName evidence="1">SHOCT domain-containing protein</fullName>
    </recommendedName>
</protein>
<feature type="domain" description="SHOCT" evidence="1">
    <location>
        <begin position="238"/>
        <end position="265"/>
    </location>
</feature>
<dbReference type="EMBL" id="AP025017">
    <property type="protein sequence ID" value="BDA65697.1"/>
    <property type="molecule type" value="Genomic_DNA"/>
</dbReference>
<evidence type="ECO:0000313" key="3">
    <source>
        <dbReference type="Proteomes" id="UP000824496"/>
    </source>
</evidence>
<dbReference type="Proteomes" id="UP000824496">
    <property type="component" value="Chromosome"/>
</dbReference>
<evidence type="ECO:0000259" key="1">
    <source>
        <dbReference type="Pfam" id="PF09851"/>
    </source>
</evidence>
<gene>
    <name evidence="2" type="ORF">MANAM107_25310</name>
</gene>
<dbReference type="RefSeq" id="WP_263421904.1">
    <property type="nucleotide sequence ID" value="NZ_AP025017.1"/>
</dbReference>
<evidence type="ECO:0000313" key="2">
    <source>
        <dbReference type="EMBL" id="BDA65697.1"/>
    </source>
</evidence>
<accession>A0ABM7UF46</accession>
<name>A0ABM7UF46_9ACTO</name>
<reference evidence="2 3" key="1">
    <citation type="submission" date="2021-08" db="EMBL/GenBank/DDBJ databases">
        <title>Whole genome sequence of novel Actinomyces species strain MAS-1.</title>
        <authorList>
            <person name="Saito M."/>
            <person name="Kuwahara N."/>
            <person name="Takizawa T."/>
            <person name="Gotouda H."/>
            <person name="Ochiai T."/>
        </authorList>
    </citation>
    <scope>NUCLEOTIDE SEQUENCE [LARGE SCALE GENOMIC DNA]</scope>
    <source>
        <strain evidence="2 3">MAS-1</strain>
    </source>
</reference>
<proteinExistence type="predicted"/>
<sequence>MSAQARTGETMPARKEQTIFNRVESSVKKVVSERRAQKEEERKKQAELKAAAGNLIASGLFGNSTIEVYRGGYVRIFDGERAQPTLGKAEKPTPYEKLYYISFISGTPESSSGASSIAGGAVIQMAGSLVTKGLKASVPGMAIAGASHIAKQMSGKSTLTISTDTGTRTLTNQVDNGLGIKVVRREQESVGRALESAGNSVISLNSEERRRLHPIEASSPMNASNNMVVSTTTPSFSDRMRELSQLHAEGVLDDAEFATAKARLLETL</sequence>
<dbReference type="Pfam" id="PF09851">
    <property type="entry name" value="SHOCT"/>
    <property type="match status" value="1"/>
</dbReference>